<protein>
    <submittedName>
        <fullName evidence="2">Uncharacterized protein</fullName>
    </submittedName>
</protein>
<dbReference type="GeneID" id="81582511"/>
<sequence>MTTFMRLKTPFQTRSPITALSTARTQTPRTSVYRGYGTKSSNDPEQATTTTQQPDSSNRPIPSNKAKPTINEGEEESPLTDQKGNPKKDVPEDVKKHNKEMEERYDKPYNSTGEDGTVKPAFKS</sequence>
<reference evidence="2" key="1">
    <citation type="journal article" date="2023" name="IMA Fungus">
        <title>Comparative genomic study of the Penicillium genus elucidates a diverse pangenome and 15 lateral gene transfer events.</title>
        <authorList>
            <person name="Petersen C."/>
            <person name="Sorensen T."/>
            <person name="Nielsen M.R."/>
            <person name="Sondergaard T.E."/>
            <person name="Sorensen J.L."/>
            <person name="Fitzpatrick D.A."/>
            <person name="Frisvad J.C."/>
            <person name="Nielsen K.L."/>
        </authorList>
    </citation>
    <scope>NUCLEOTIDE SEQUENCE</scope>
    <source>
        <strain evidence="2">IBT 12815</strain>
    </source>
</reference>
<feature type="compositionally biased region" description="Polar residues" evidence="1">
    <location>
        <begin position="10"/>
        <end position="30"/>
    </location>
</feature>
<comment type="caution">
    <text evidence="2">The sequence shown here is derived from an EMBL/GenBank/DDBJ whole genome shotgun (WGS) entry which is preliminary data.</text>
</comment>
<reference evidence="2" key="2">
    <citation type="submission" date="2023-01" db="EMBL/GenBank/DDBJ databases">
        <authorList>
            <person name="Petersen C."/>
        </authorList>
    </citation>
    <scope>NUCLEOTIDE SEQUENCE</scope>
    <source>
        <strain evidence="2">IBT 12815</strain>
    </source>
</reference>
<evidence type="ECO:0000313" key="2">
    <source>
        <dbReference type="EMBL" id="KAJ5616097.1"/>
    </source>
</evidence>
<organism evidence="2 3">
    <name type="scientific">Penicillium hordei</name>
    <dbReference type="NCBI Taxonomy" id="40994"/>
    <lineage>
        <taxon>Eukaryota</taxon>
        <taxon>Fungi</taxon>
        <taxon>Dikarya</taxon>
        <taxon>Ascomycota</taxon>
        <taxon>Pezizomycotina</taxon>
        <taxon>Eurotiomycetes</taxon>
        <taxon>Eurotiomycetidae</taxon>
        <taxon>Eurotiales</taxon>
        <taxon>Aspergillaceae</taxon>
        <taxon>Penicillium</taxon>
    </lineage>
</organism>
<dbReference type="RefSeq" id="XP_056757264.1">
    <property type="nucleotide sequence ID" value="XM_056892269.1"/>
</dbReference>
<gene>
    <name evidence="2" type="ORF">N7537_001211</name>
</gene>
<evidence type="ECO:0000313" key="3">
    <source>
        <dbReference type="Proteomes" id="UP001213799"/>
    </source>
</evidence>
<name>A0AAD6H812_9EURO</name>
<feature type="compositionally biased region" description="Polar residues" evidence="1">
    <location>
        <begin position="38"/>
        <end position="61"/>
    </location>
</feature>
<accession>A0AAD6H812</accession>
<keyword evidence="3" id="KW-1185">Reference proteome</keyword>
<dbReference type="AlphaFoldDB" id="A0AAD6H812"/>
<dbReference type="EMBL" id="JAQJAE010000001">
    <property type="protein sequence ID" value="KAJ5616097.1"/>
    <property type="molecule type" value="Genomic_DNA"/>
</dbReference>
<dbReference type="Proteomes" id="UP001213799">
    <property type="component" value="Unassembled WGS sequence"/>
</dbReference>
<feature type="region of interest" description="Disordered" evidence="1">
    <location>
        <begin position="1"/>
        <end position="124"/>
    </location>
</feature>
<feature type="compositionally biased region" description="Basic and acidic residues" evidence="1">
    <location>
        <begin position="84"/>
        <end position="107"/>
    </location>
</feature>
<evidence type="ECO:0000256" key="1">
    <source>
        <dbReference type="SAM" id="MobiDB-lite"/>
    </source>
</evidence>
<proteinExistence type="predicted"/>